<keyword evidence="5 6" id="KW-0472">Membrane</keyword>
<keyword evidence="9" id="KW-1185">Reference proteome</keyword>
<dbReference type="Pfam" id="PF04024">
    <property type="entry name" value="PspC"/>
    <property type="match status" value="1"/>
</dbReference>
<keyword evidence="2" id="KW-1003">Cell membrane</keyword>
<dbReference type="PANTHER" id="PTHR33885:SF3">
    <property type="entry name" value="PHAGE SHOCK PROTEIN C"/>
    <property type="match status" value="1"/>
</dbReference>
<evidence type="ECO:0000256" key="3">
    <source>
        <dbReference type="ARBA" id="ARBA00022692"/>
    </source>
</evidence>
<accession>A0ABW1RZD3</accession>
<feature type="transmembrane region" description="Helical" evidence="6">
    <location>
        <begin position="34"/>
        <end position="57"/>
    </location>
</feature>
<proteinExistence type="predicted"/>
<dbReference type="PANTHER" id="PTHR33885">
    <property type="entry name" value="PHAGE SHOCK PROTEIN C"/>
    <property type="match status" value="1"/>
</dbReference>
<feature type="domain" description="Phage shock protein PspC N-terminal" evidence="7">
    <location>
        <begin position="5"/>
        <end position="58"/>
    </location>
</feature>
<keyword evidence="4 6" id="KW-1133">Transmembrane helix</keyword>
<gene>
    <name evidence="8" type="ORF">ACFP5Y_06265</name>
</gene>
<dbReference type="EMBL" id="JBHSSC010000016">
    <property type="protein sequence ID" value="MFC6180818.1"/>
    <property type="molecule type" value="Genomic_DNA"/>
</dbReference>
<keyword evidence="3 6" id="KW-0812">Transmembrane</keyword>
<dbReference type="RefSeq" id="WP_137628429.1">
    <property type="nucleotide sequence ID" value="NZ_BJDJ01000008.1"/>
</dbReference>
<evidence type="ECO:0000256" key="5">
    <source>
        <dbReference type="ARBA" id="ARBA00023136"/>
    </source>
</evidence>
<comment type="caution">
    <text evidence="8">The sequence shown here is derived from an EMBL/GenBank/DDBJ whole genome shotgun (WGS) entry which is preliminary data.</text>
</comment>
<dbReference type="Proteomes" id="UP001596282">
    <property type="component" value="Unassembled WGS sequence"/>
</dbReference>
<evidence type="ECO:0000256" key="4">
    <source>
        <dbReference type="ARBA" id="ARBA00022989"/>
    </source>
</evidence>
<evidence type="ECO:0000256" key="1">
    <source>
        <dbReference type="ARBA" id="ARBA00004162"/>
    </source>
</evidence>
<evidence type="ECO:0000313" key="9">
    <source>
        <dbReference type="Proteomes" id="UP001596282"/>
    </source>
</evidence>
<organism evidence="8 9">
    <name type="scientific">Lactiplantibacillus daowaiensis</name>
    <dbReference type="NCBI Taxonomy" id="2559918"/>
    <lineage>
        <taxon>Bacteria</taxon>
        <taxon>Bacillati</taxon>
        <taxon>Bacillota</taxon>
        <taxon>Bacilli</taxon>
        <taxon>Lactobacillales</taxon>
        <taxon>Lactobacillaceae</taxon>
        <taxon>Lactiplantibacillus</taxon>
    </lineage>
</organism>
<evidence type="ECO:0000313" key="8">
    <source>
        <dbReference type="EMBL" id="MFC6180818.1"/>
    </source>
</evidence>
<dbReference type="InterPro" id="IPR007168">
    <property type="entry name" value="Phageshock_PspC_N"/>
</dbReference>
<evidence type="ECO:0000256" key="2">
    <source>
        <dbReference type="ARBA" id="ARBA00022475"/>
    </source>
</evidence>
<evidence type="ECO:0000259" key="7">
    <source>
        <dbReference type="Pfam" id="PF04024"/>
    </source>
</evidence>
<comment type="subcellular location">
    <subcellularLocation>
        <location evidence="1">Cell membrane</location>
        <topology evidence="1">Single-pass membrane protein</topology>
    </subcellularLocation>
</comment>
<evidence type="ECO:0000256" key="6">
    <source>
        <dbReference type="SAM" id="Phobius"/>
    </source>
</evidence>
<dbReference type="InterPro" id="IPR052027">
    <property type="entry name" value="PspC"/>
</dbReference>
<sequence>MKINIHRSNRNRVFAGVIGGIADHYGWNADLARVIYVLISLTPFPGLIGYLVLWLLMKDPIDA</sequence>
<name>A0ABW1RZD3_9LACO</name>
<reference evidence="9" key="1">
    <citation type="journal article" date="2019" name="Int. J. Syst. Evol. Microbiol.">
        <title>The Global Catalogue of Microorganisms (GCM) 10K type strain sequencing project: providing services to taxonomists for standard genome sequencing and annotation.</title>
        <authorList>
            <consortium name="The Broad Institute Genomics Platform"/>
            <consortium name="The Broad Institute Genome Sequencing Center for Infectious Disease"/>
            <person name="Wu L."/>
            <person name="Ma J."/>
        </authorList>
    </citation>
    <scope>NUCLEOTIDE SEQUENCE [LARGE SCALE GENOMIC DNA]</scope>
    <source>
        <strain evidence="9">CCM 8933</strain>
    </source>
</reference>
<protein>
    <submittedName>
        <fullName evidence="8">PspC domain-containing protein</fullName>
    </submittedName>
</protein>